<evidence type="ECO:0000259" key="2">
    <source>
        <dbReference type="PROSITE" id="PS51746"/>
    </source>
</evidence>
<gene>
    <name evidence="3" type="ORF">NADFUDRAFT_47318</name>
</gene>
<dbReference type="PROSITE" id="PS51746">
    <property type="entry name" value="PPM_2"/>
    <property type="match status" value="1"/>
</dbReference>
<dbReference type="SUPFAM" id="SSF81606">
    <property type="entry name" value="PP2C-like"/>
    <property type="match status" value="1"/>
</dbReference>
<evidence type="ECO:0000313" key="3">
    <source>
        <dbReference type="EMBL" id="ODQ64717.1"/>
    </source>
</evidence>
<accession>A0A1E3PIN8</accession>
<dbReference type="Proteomes" id="UP000095009">
    <property type="component" value="Unassembled WGS sequence"/>
</dbReference>
<comment type="similarity">
    <text evidence="1">Belongs to the PP2C family.</text>
</comment>
<dbReference type="InterPro" id="IPR036457">
    <property type="entry name" value="PPM-type-like_dom_sf"/>
</dbReference>
<dbReference type="Gene3D" id="3.60.40.10">
    <property type="entry name" value="PPM-type phosphatase domain"/>
    <property type="match status" value="1"/>
</dbReference>
<name>A0A1E3PIN8_9ASCO</name>
<dbReference type="EMBL" id="KV454411">
    <property type="protein sequence ID" value="ODQ64717.1"/>
    <property type="molecule type" value="Genomic_DNA"/>
</dbReference>
<dbReference type="Pfam" id="PF00481">
    <property type="entry name" value="PP2C"/>
    <property type="match status" value="1"/>
</dbReference>
<keyword evidence="4" id="KW-1185">Reference proteome</keyword>
<protein>
    <submittedName>
        <fullName evidence="3">Protein serine/threonine phosphatase 2C</fullName>
    </submittedName>
</protein>
<dbReference type="PANTHER" id="PTHR13832:SF837">
    <property type="entry name" value="PROTEIN PHOSPHATASE 2C-LIKE DOMAIN-CONTAINING PROTEIN 1"/>
    <property type="match status" value="1"/>
</dbReference>
<sequence length="163" mass="17892">MAIYPVNTRSSLITTTAARHRMLYTANVGDSRIILCRGGKALRLSYDHKGTDKYEASRITNAGGIMINGRVNGMLAVTRALGDTYVKEFVTGHPYTTVTKINALTDEFLIVACDGLFDVCKDQQAVDLVRNIRDPKAASQALVDYALDNFSSDNLSVMVIRLN</sequence>
<dbReference type="InterPro" id="IPR001932">
    <property type="entry name" value="PPM-type_phosphatase-like_dom"/>
</dbReference>
<reference evidence="3 4" key="1">
    <citation type="journal article" date="2016" name="Proc. Natl. Acad. Sci. U.S.A.">
        <title>Comparative genomics of biotechnologically important yeasts.</title>
        <authorList>
            <person name="Riley R."/>
            <person name="Haridas S."/>
            <person name="Wolfe K.H."/>
            <person name="Lopes M.R."/>
            <person name="Hittinger C.T."/>
            <person name="Goeker M."/>
            <person name="Salamov A.A."/>
            <person name="Wisecaver J.H."/>
            <person name="Long T.M."/>
            <person name="Calvey C.H."/>
            <person name="Aerts A.L."/>
            <person name="Barry K.W."/>
            <person name="Choi C."/>
            <person name="Clum A."/>
            <person name="Coughlan A.Y."/>
            <person name="Deshpande S."/>
            <person name="Douglass A.P."/>
            <person name="Hanson S.J."/>
            <person name="Klenk H.-P."/>
            <person name="LaButti K.M."/>
            <person name="Lapidus A."/>
            <person name="Lindquist E.A."/>
            <person name="Lipzen A.M."/>
            <person name="Meier-Kolthoff J.P."/>
            <person name="Ohm R.A."/>
            <person name="Otillar R.P."/>
            <person name="Pangilinan J.L."/>
            <person name="Peng Y."/>
            <person name="Rokas A."/>
            <person name="Rosa C.A."/>
            <person name="Scheuner C."/>
            <person name="Sibirny A.A."/>
            <person name="Slot J.C."/>
            <person name="Stielow J.B."/>
            <person name="Sun H."/>
            <person name="Kurtzman C.P."/>
            <person name="Blackwell M."/>
            <person name="Grigoriev I.V."/>
            <person name="Jeffries T.W."/>
        </authorList>
    </citation>
    <scope>NUCLEOTIDE SEQUENCE [LARGE SCALE GENOMIC DNA]</scope>
    <source>
        <strain evidence="3 4">DSM 6958</strain>
    </source>
</reference>
<organism evidence="3 4">
    <name type="scientific">Nadsonia fulvescens var. elongata DSM 6958</name>
    <dbReference type="NCBI Taxonomy" id="857566"/>
    <lineage>
        <taxon>Eukaryota</taxon>
        <taxon>Fungi</taxon>
        <taxon>Dikarya</taxon>
        <taxon>Ascomycota</taxon>
        <taxon>Saccharomycotina</taxon>
        <taxon>Dipodascomycetes</taxon>
        <taxon>Dipodascales</taxon>
        <taxon>Dipodascales incertae sedis</taxon>
        <taxon>Nadsonia</taxon>
    </lineage>
</organism>
<feature type="domain" description="PPM-type phosphatase" evidence="2">
    <location>
        <begin position="1"/>
        <end position="162"/>
    </location>
</feature>
<evidence type="ECO:0000256" key="1">
    <source>
        <dbReference type="ARBA" id="ARBA00006702"/>
    </source>
</evidence>
<dbReference type="STRING" id="857566.A0A1E3PIN8"/>
<dbReference type="PANTHER" id="PTHR13832">
    <property type="entry name" value="PROTEIN PHOSPHATASE 2C"/>
    <property type="match status" value="1"/>
</dbReference>
<dbReference type="GO" id="GO:0004722">
    <property type="term" value="F:protein serine/threonine phosphatase activity"/>
    <property type="evidence" value="ECO:0007669"/>
    <property type="project" value="InterPro"/>
</dbReference>
<dbReference type="InterPro" id="IPR015655">
    <property type="entry name" value="PP2C"/>
</dbReference>
<dbReference type="CDD" id="cd00143">
    <property type="entry name" value="PP2Cc"/>
    <property type="match status" value="1"/>
</dbReference>
<dbReference type="SMART" id="SM00332">
    <property type="entry name" value="PP2Cc"/>
    <property type="match status" value="1"/>
</dbReference>
<dbReference type="AlphaFoldDB" id="A0A1E3PIN8"/>
<proteinExistence type="inferred from homology"/>
<dbReference type="OrthoDB" id="10264738at2759"/>
<evidence type="ECO:0000313" key="4">
    <source>
        <dbReference type="Proteomes" id="UP000095009"/>
    </source>
</evidence>